<dbReference type="EMBL" id="JAXGFO010000042">
    <property type="protein sequence ID" value="MEG3157968.1"/>
    <property type="molecule type" value="Genomic_DNA"/>
</dbReference>
<accession>A0ABU7YSA8</accession>
<feature type="non-terminal residue" evidence="1">
    <location>
        <position position="64"/>
    </location>
</feature>
<gene>
    <name evidence="1" type="ORF">SNE33_08735</name>
</gene>
<organism evidence="1 2">
    <name type="scientific">Lysobacter zhanggongensis</name>
    <dbReference type="NCBI Taxonomy" id="1774951"/>
    <lineage>
        <taxon>Bacteria</taxon>
        <taxon>Pseudomonadati</taxon>
        <taxon>Pseudomonadota</taxon>
        <taxon>Gammaproteobacteria</taxon>
        <taxon>Lysobacterales</taxon>
        <taxon>Lysobacteraceae</taxon>
        <taxon>Lysobacter</taxon>
    </lineage>
</organism>
<dbReference type="Proteomes" id="UP001334501">
    <property type="component" value="Unassembled WGS sequence"/>
</dbReference>
<proteinExistence type="predicted"/>
<reference evidence="1 2" key="1">
    <citation type="journal article" date="2017" name="Curr. Microbiol.">
        <title>Lysobacter zhanggongensis sp. nov. Isolated from a Pit Mud.</title>
        <authorList>
            <person name="Zhang X.F."/>
            <person name="Wang H.H."/>
            <person name="Sun X.Y."/>
            <person name="Pan C.M."/>
        </authorList>
    </citation>
    <scope>NUCLEOTIDE SEQUENCE [LARGE SCALE GENOMIC DNA]</scope>
    <source>
        <strain evidence="1 2">ZGLJ7-1</strain>
    </source>
</reference>
<sequence>MTTVAAEHWEEARNLRLAARLAASGAQPPSLGLAREGVLRRAVGLTLEASGCSAPLGSRCRVET</sequence>
<keyword evidence="2" id="KW-1185">Reference proteome</keyword>
<comment type="caution">
    <text evidence="1">The sequence shown here is derived from an EMBL/GenBank/DDBJ whole genome shotgun (WGS) entry which is preliminary data.</text>
</comment>
<name>A0ABU7YSA8_9GAMM</name>
<evidence type="ECO:0000313" key="1">
    <source>
        <dbReference type="EMBL" id="MEG3157968.1"/>
    </source>
</evidence>
<protein>
    <submittedName>
        <fullName evidence="1">Flagellum-specific ATP synthase FliI</fullName>
    </submittedName>
</protein>
<evidence type="ECO:0000313" key="2">
    <source>
        <dbReference type="Proteomes" id="UP001334501"/>
    </source>
</evidence>